<accession>A0ABD1FEH7</accession>
<evidence type="ECO:0000313" key="3">
    <source>
        <dbReference type="Proteomes" id="UP001566132"/>
    </source>
</evidence>
<organism evidence="2 3">
    <name type="scientific">Hypothenemus hampei</name>
    <name type="common">Coffee berry borer</name>
    <dbReference type="NCBI Taxonomy" id="57062"/>
    <lineage>
        <taxon>Eukaryota</taxon>
        <taxon>Metazoa</taxon>
        <taxon>Ecdysozoa</taxon>
        <taxon>Arthropoda</taxon>
        <taxon>Hexapoda</taxon>
        <taxon>Insecta</taxon>
        <taxon>Pterygota</taxon>
        <taxon>Neoptera</taxon>
        <taxon>Endopterygota</taxon>
        <taxon>Coleoptera</taxon>
        <taxon>Polyphaga</taxon>
        <taxon>Cucujiformia</taxon>
        <taxon>Curculionidae</taxon>
        <taxon>Scolytinae</taxon>
        <taxon>Hypothenemus</taxon>
    </lineage>
</organism>
<dbReference type="AlphaFoldDB" id="A0ABD1FEH7"/>
<dbReference type="Pfam" id="PF04236">
    <property type="entry name" value="Transp_Tc5_C"/>
    <property type="match status" value="1"/>
</dbReference>
<name>A0ABD1FEH7_HYPHA</name>
<protein>
    <recommendedName>
        <fullName evidence="1">Transposase Tc5 C-terminal domain-containing protein</fullName>
    </recommendedName>
</protein>
<evidence type="ECO:0000259" key="1">
    <source>
        <dbReference type="Pfam" id="PF04236"/>
    </source>
</evidence>
<feature type="domain" description="Transposase Tc5 C-terminal" evidence="1">
    <location>
        <begin position="63"/>
        <end position="121"/>
    </location>
</feature>
<proteinExistence type="predicted"/>
<reference evidence="2 3" key="1">
    <citation type="submission" date="2024-05" db="EMBL/GenBank/DDBJ databases">
        <title>Genetic variation in Jamaican populations of the coffee berry borer (Hypothenemus hampei).</title>
        <authorList>
            <person name="Errbii M."/>
            <person name="Myrie A."/>
        </authorList>
    </citation>
    <scope>NUCLEOTIDE SEQUENCE [LARGE SCALE GENOMIC DNA]</scope>
    <source>
        <strain evidence="2">JA-Hopewell-2020-01-JO</strain>
        <tissue evidence="2">Whole body</tissue>
    </source>
</reference>
<keyword evidence="3" id="KW-1185">Reference proteome</keyword>
<evidence type="ECO:0000313" key="2">
    <source>
        <dbReference type="EMBL" id="KAL1516408.1"/>
    </source>
</evidence>
<dbReference type="Proteomes" id="UP001566132">
    <property type="component" value="Unassembled WGS sequence"/>
</dbReference>
<dbReference type="EMBL" id="JBDJPC010000001">
    <property type="protein sequence ID" value="KAL1516408.1"/>
    <property type="molecule type" value="Genomic_DNA"/>
</dbReference>
<gene>
    <name evidence="2" type="ORF">ABEB36_000326</name>
</gene>
<dbReference type="SUPFAM" id="SSF118310">
    <property type="entry name" value="AN1-like Zinc finger"/>
    <property type="match status" value="1"/>
</dbReference>
<dbReference type="InterPro" id="IPR007350">
    <property type="entry name" value="Transposase_Tc5_C"/>
</dbReference>
<comment type="caution">
    <text evidence="2">The sequence shown here is derived from an EMBL/GenBank/DDBJ whole genome shotgun (WGS) entry which is preliminary data.</text>
</comment>
<sequence>MIQSLDVFGFRVWKNFVRKFSDAVLLHNYDINLHARNNLIKIQSLVHNQLSSPRYINLFKYSWFKSGYIEERPPEFENPVEYSFYTVSAKCDLCDQVAIVRCGWCKKNLCFKHFFDENHYCKTYNP</sequence>
<dbReference type="InterPro" id="IPR035896">
    <property type="entry name" value="AN1-like_Znf"/>
</dbReference>